<protein>
    <submittedName>
        <fullName evidence="1">Uncharacterized protein</fullName>
    </submittedName>
</protein>
<dbReference type="Proteomes" id="UP000028582">
    <property type="component" value="Unassembled WGS sequence"/>
</dbReference>
<dbReference type="EMBL" id="ANJA01003687">
    <property type="protein sequence ID" value="ETO61992.1"/>
    <property type="molecule type" value="Genomic_DNA"/>
</dbReference>
<evidence type="ECO:0000313" key="1">
    <source>
        <dbReference type="EMBL" id="ETO61992.1"/>
    </source>
</evidence>
<dbReference type="AlphaFoldDB" id="A0A080Z5T1"/>
<gene>
    <name evidence="1" type="ORF">F444_20050</name>
</gene>
<proteinExistence type="predicted"/>
<name>A0A080Z5T1_PHYNI</name>
<comment type="caution">
    <text evidence="1">The sequence shown here is derived from an EMBL/GenBank/DDBJ whole genome shotgun (WGS) entry which is preliminary data.</text>
</comment>
<reference evidence="1 2" key="1">
    <citation type="submission" date="2013-11" db="EMBL/GenBank/DDBJ databases">
        <title>The Genome Sequence of Phytophthora parasitica P1976.</title>
        <authorList>
            <consortium name="The Broad Institute Genomics Platform"/>
            <person name="Russ C."/>
            <person name="Tyler B."/>
            <person name="Panabieres F."/>
            <person name="Shan W."/>
            <person name="Tripathy S."/>
            <person name="Grunwald N."/>
            <person name="Machado M."/>
            <person name="Johnson C.S."/>
            <person name="Walker B."/>
            <person name="Young S."/>
            <person name="Zeng Q."/>
            <person name="Gargeya S."/>
            <person name="Fitzgerald M."/>
            <person name="Haas B."/>
            <person name="Abouelleil A."/>
            <person name="Allen A.W."/>
            <person name="Alvarado L."/>
            <person name="Arachchi H.M."/>
            <person name="Berlin A.M."/>
            <person name="Chapman S.B."/>
            <person name="Gainer-Dewar J."/>
            <person name="Goldberg J."/>
            <person name="Griggs A."/>
            <person name="Gujja S."/>
            <person name="Hansen M."/>
            <person name="Howarth C."/>
            <person name="Imamovic A."/>
            <person name="Ireland A."/>
            <person name="Larimer J."/>
            <person name="McCowan C."/>
            <person name="Murphy C."/>
            <person name="Pearson M."/>
            <person name="Poon T.W."/>
            <person name="Priest M."/>
            <person name="Roberts A."/>
            <person name="Saif S."/>
            <person name="Shea T."/>
            <person name="Sisk P."/>
            <person name="Sykes S."/>
            <person name="Wortman J."/>
            <person name="Nusbaum C."/>
            <person name="Birren B."/>
        </authorList>
    </citation>
    <scope>NUCLEOTIDE SEQUENCE [LARGE SCALE GENOMIC DNA]</scope>
    <source>
        <strain evidence="1 2">P1976</strain>
    </source>
</reference>
<organism evidence="1 2">
    <name type="scientific">Phytophthora nicotianae P1976</name>
    <dbReference type="NCBI Taxonomy" id="1317066"/>
    <lineage>
        <taxon>Eukaryota</taxon>
        <taxon>Sar</taxon>
        <taxon>Stramenopiles</taxon>
        <taxon>Oomycota</taxon>
        <taxon>Peronosporomycetes</taxon>
        <taxon>Peronosporales</taxon>
        <taxon>Peronosporaceae</taxon>
        <taxon>Phytophthora</taxon>
    </lineage>
</organism>
<sequence length="74" mass="8428">MAVGAVFWNAPRVTASNSWYQIRRCSNLTKKMLEPQLIMLLFSTPPGKQTINKEDLPEVDEEVKFELESWASGV</sequence>
<accession>A0A080Z5T1</accession>
<evidence type="ECO:0000313" key="2">
    <source>
        <dbReference type="Proteomes" id="UP000028582"/>
    </source>
</evidence>